<keyword evidence="1" id="KW-1133">Transmembrane helix</keyword>
<feature type="transmembrane region" description="Helical" evidence="1">
    <location>
        <begin position="138"/>
        <end position="158"/>
    </location>
</feature>
<evidence type="ECO:0008006" key="4">
    <source>
        <dbReference type="Google" id="ProtNLM"/>
    </source>
</evidence>
<evidence type="ECO:0000256" key="1">
    <source>
        <dbReference type="SAM" id="Phobius"/>
    </source>
</evidence>
<dbReference type="OrthoDB" id="1447656at2"/>
<feature type="transmembrane region" description="Helical" evidence="1">
    <location>
        <begin position="415"/>
        <end position="432"/>
    </location>
</feature>
<dbReference type="STRING" id="228959.SAMN05421797_101473"/>
<feature type="transmembrane region" description="Helical" evidence="1">
    <location>
        <begin position="335"/>
        <end position="360"/>
    </location>
</feature>
<feature type="transmembrane region" description="Helical" evidence="1">
    <location>
        <begin position="265"/>
        <end position="294"/>
    </location>
</feature>
<feature type="transmembrane region" description="Helical" evidence="1">
    <location>
        <begin position="51"/>
        <end position="74"/>
    </location>
</feature>
<keyword evidence="1" id="KW-0812">Transmembrane</keyword>
<dbReference type="EMBL" id="FTMA01000001">
    <property type="protein sequence ID" value="SIQ04364.1"/>
    <property type="molecule type" value="Genomic_DNA"/>
</dbReference>
<evidence type="ECO:0000313" key="2">
    <source>
        <dbReference type="EMBL" id="SIQ04364.1"/>
    </source>
</evidence>
<keyword evidence="3" id="KW-1185">Reference proteome</keyword>
<organism evidence="2 3">
    <name type="scientific">Maribacter ulvicola</name>
    <dbReference type="NCBI Taxonomy" id="228959"/>
    <lineage>
        <taxon>Bacteria</taxon>
        <taxon>Pseudomonadati</taxon>
        <taxon>Bacteroidota</taxon>
        <taxon>Flavobacteriia</taxon>
        <taxon>Flavobacteriales</taxon>
        <taxon>Flavobacteriaceae</taxon>
        <taxon>Maribacter</taxon>
    </lineage>
</organism>
<feature type="transmembrane region" description="Helical" evidence="1">
    <location>
        <begin position="111"/>
        <end position="132"/>
    </location>
</feature>
<feature type="transmembrane region" description="Helical" evidence="1">
    <location>
        <begin position="170"/>
        <end position="191"/>
    </location>
</feature>
<dbReference type="Proteomes" id="UP000186953">
    <property type="component" value="Unassembled WGS sequence"/>
</dbReference>
<feature type="transmembrane region" description="Helical" evidence="1">
    <location>
        <begin position="80"/>
        <end position="99"/>
    </location>
</feature>
<feature type="transmembrane region" description="Helical" evidence="1">
    <location>
        <begin position="306"/>
        <end position="323"/>
    </location>
</feature>
<feature type="transmembrane region" description="Helical" evidence="1">
    <location>
        <begin position="12"/>
        <end position="39"/>
    </location>
</feature>
<sequence>MGLKFRKDVVLWSIIAFILNLIIFGIFTFNFAVGLIVFGIVGLKIIFYPKLFFSFFIQIIFFQNSFIAFFSGYIESTTHFKILHGINYAVPVLLTVLVFKNNTHYFYKNFYYKSLVLLVLLLLYTLFGAYHFGLLNSIVYLRLFSTPLILFLAGIYFARTTNIKFMNNSLFCIFFICALVTLLQFLFPFYLSFILNDLDYFELKKNILSWDDLMAYYRSKPLFNLSWMQIKLVRIGSLIKSFISLGYFLTILGIYFYWPKKKLYFFLIVILTLISVNSKGALVFAFFTVFMYYLLYRTNLSNGLSMVLYGISNLLFILIGLNSQNEHILGFFHGLNYLFTLGNGLGFGGNLSNSLVADYMGTPLKDLGYYTRFQNGSESVFGVLFASLGIFSIYYLYFFFNFYKRISQKFGGLNARFNVLKILTIILFIQGIYQEEAFSPYAFGLVMFLVGVNYNKTYDQTEII</sequence>
<accession>A0A1N6PJ22</accession>
<dbReference type="AlphaFoldDB" id="A0A1N6PJ22"/>
<keyword evidence="1" id="KW-0472">Membrane</keyword>
<protein>
    <recommendedName>
        <fullName evidence="4">O-Antigen ligase</fullName>
    </recommendedName>
</protein>
<evidence type="ECO:0000313" key="3">
    <source>
        <dbReference type="Proteomes" id="UP000186953"/>
    </source>
</evidence>
<dbReference type="RefSeq" id="WP_076546707.1">
    <property type="nucleotide sequence ID" value="NZ_FTMA01000001.1"/>
</dbReference>
<feature type="transmembrane region" description="Helical" evidence="1">
    <location>
        <begin position="235"/>
        <end position="258"/>
    </location>
</feature>
<feature type="transmembrane region" description="Helical" evidence="1">
    <location>
        <begin position="380"/>
        <end position="403"/>
    </location>
</feature>
<feature type="transmembrane region" description="Helical" evidence="1">
    <location>
        <begin position="438"/>
        <end position="455"/>
    </location>
</feature>
<gene>
    <name evidence="2" type="ORF">SAMN05421797_101473</name>
</gene>
<reference evidence="3" key="1">
    <citation type="submission" date="2017-01" db="EMBL/GenBank/DDBJ databases">
        <authorList>
            <person name="Varghese N."/>
            <person name="Submissions S."/>
        </authorList>
    </citation>
    <scope>NUCLEOTIDE SEQUENCE [LARGE SCALE GENOMIC DNA]</scope>
    <source>
        <strain evidence="3">DSM 15366</strain>
    </source>
</reference>
<proteinExistence type="predicted"/>
<name>A0A1N6PJ22_9FLAO</name>